<organism evidence="3 4">
    <name type="scientific">Oceanotoga teriensis</name>
    <dbReference type="NCBI Taxonomy" id="515440"/>
    <lineage>
        <taxon>Bacteria</taxon>
        <taxon>Thermotogati</taxon>
        <taxon>Thermotogota</taxon>
        <taxon>Thermotogae</taxon>
        <taxon>Petrotogales</taxon>
        <taxon>Petrotogaceae</taxon>
        <taxon>Oceanotoga</taxon>
    </lineage>
</organism>
<dbReference type="InterPro" id="IPR010994">
    <property type="entry name" value="RuvA_2-like"/>
</dbReference>
<dbReference type="SMART" id="SM00278">
    <property type="entry name" value="HhH1"/>
    <property type="match status" value="3"/>
</dbReference>
<evidence type="ECO:0000256" key="1">
    <source>
        <dbReference type="SAM" id="Phobius"/>
    </source>
</evidence>
<evidence type="ECO:0000313" key="4">
    <source>
        <dbReference type="Proteomes" id="UP000245921"/>
    </source>
</evidence>
<dbReference type="SUPFAM" id="SSF47781">
    <property type="entry name" value="RuvA domain 2-like"/>
    <property type="match status" value="2"/>
</dbReference>
<keyword evidence="1" id="KW-0812">Transmembrane</keyword>
<dbReference type="Proteomes" id="UP000245921">
    <property type="component" value="Unassembled WGS sequence"/>
</dbReference>
<feature type="domain" description="Helix-hairpin-helix DNA-binding motif class 1" evidence="2">
    <location>
        <begin position="43"/>
        <end position="62"/>
    </location>
</feature>
<dbReference type="InterPro" id="IPR003583">
    <property type="entry name" value="Hlx-hairpin-Hlx_DNA-bd_motif"/>
</dbReference>
<keyword evidence="1" id="KW-1133">Transmembrane helix</keyword>
<evidence type="ECO:0000259" key="2">
    <source>
        <dbReference type="SMART" id="SM00278"/>
    </source>
</evidence>
<dbReference type="AlphaFoldDB" id="A0AA45C8U3"/>
<dbReference type="Pfam" id="PF12836">
    <property type="entry name" value="HHH_3"/>
    <property type="match status" value="2"/>
</dbReference>
<dbReference type="InterPro" id="IPR051675">
    <property type="entry name" value="Endo/Exo/Phosphatase_dom_1"/>
</dbReference>
<reference evidence="3 4" key="1">
    <citation type="submission" date="2018-05" db="EMBL/GenBank/DDBJ databases">
        <title>Genomic Encyclopedia of Type Strains, Phase IV (KMG-IV): sequencing the most valuable type-strain genomes for metagenomic binning, comparative biology and taxonomic classification.</title>
        <authorList>
            <person name="Goeker M."/>
        </authorList>
    </citation>
    <scope>NUCLEOTIDE SEQUENCE [LARGE SCALE GENOMIC DNA]</scope>
    <source>
        <strain evidence="3 4">DSM 24906</strain>
    </source>
</reference>
<dbReference type="PANTHER" id="PTHR21180:SF32">
    <property type="entry name" value="ENDONUCLEASE_EXONUCLEASE_PHOSPHATASE FAMILY DOMAIN-CONTAINING PROTEIN 1"/>
    <property type="match status" value="1"/>
</dbReference>
<dbReference type="EMBL" id="QGGI01000002">
    <property type="protein sequence ID" value="PWJ96200.1"/>
    <property type="molecule type" value="Genomic_DNA"/>
</dbReference>
<feature type="domain" description="Helix-hairpin-helix DNA-binding motif class 1" evidence="2">
    <location>
        <begin position="72"/>
        <end position="91"/>
    </location>
</feature>
<dbReference type="RefSeq" id="WP_109603821.1">
    <property type="nucleotide sequence ID" value="NZ_JAMHJO010000001.1"/>
</dbReference>
<evidence type="ECO:0000313" key="3">
    <source>
        <dbReference type="EMBL" id="PWJ96200.1"/>
    </source>
</evidence>
<comment type="caution">
    <text evidence="3">The sequence shown here is derived from an EMBL/GenBank/DDBJ whole genome shotgun (WGS) entry which is preliminary data.</text>
</comment>
<sequence length="164" mass="18987">MKKIIYISSIILIFFLLGFIYNSKENKNIITVKKYDILTVTFDELITINGIGKSKANKILAYRNDIGFNKKEDLMKVDGIGEKTYKNIEKYFYISNKKITLKNNKINLNIANKNELMSLPGIGEKNSDKIINYRKIKHFDNIDDLKKIGLSKNTINNLRGLIEF</sequence>
<gene>
    <name evidence="3" type="ORF">C7380_102111</name>
</gene>
<name>A0AA45C8U3_9BACT</name>
<dbReference type="GO" id="GO:0003677">
    <property type="term" value="F:DNA binding"/>
    <property type="evidence" value="ECO:0007669"/>
    <property type="project" value="InterPro"/>
</dbReference>
<dbReference type="PANTHER" id="PTHR21180">
    <property type="entry name" value="ENDONUCLEASE/EXONUCLEASE/PHOSPHATASE FAMILY DOMAIN-CONTAINING PROTEIN 1"/>
    <property type="match status" value="1"/>
</dbReference>
<proteinExistence type="predicted"/>
<feature type="transmembrane region" description="Helical" evidence="1">
    <location>
        <begin position="6"/>
        <end position="23"/>
    </location>
</feature>
<dbReference type="Gene3D" id="1.10.150.320">
    <property type="entry name" value="Photosystem II 12 kDa extrinsic protein"/>
    <property type="match status" value="2"/>
</dbReference>
<feature type="domain" description="Helix-hairpin-helix DNA-binding motif class 1" evidence="2">
    <location>
        <begin position="114"/>
        <end position="133"/>
    </location>
</feature>
<protein>
    <submittedName>
        <fullName evidence="3">Competence protein ComEA</fullName>
    </submittedName>
</protein>
<keyword evidence="4" id="KW-1185">Reference proteome</keyword>
<accession>A0AA45C8U3</accession>
<dbReference type="GO" id="GO:0006281">
    <property type="term" value="P:DNA repair"/>
    <property type="evidence" value="ECO:0007669"/>
    <property type="project" value="InterPro"/>
</dbReference>
<keyword evidence="1" id="KW-0472">Membrane</keyword>